<evidence type="ECO:0000256" key="1">
    <source>
        <dbReference type="SAM" id="SignalP"/>
    </source>
</evidence>
<protein>
    <recommendedName>
        <fullName evidence="4">Tat pathway signal sequence domain protein</fullName>
    </recommendedName>
</protein>
<proteinExistence type="predicted"/>
<comment type="caution">
    <text evidence="2">The sequence shown here is derived from an EMBL/GenBank/DDBJ whole genome shotgun (WGS) entry which is preliminary data.</text>
</comment>
<feature type="chain" id="PRO_5046469814" description="Tat pathway signal sequence domain protein" evidence="1">
    <location>
        <begin position="34"/>
        <end position="194"/>
    </location>
</feature>
<gene>
    <name evidence="2" type="ORF">P3H78_16060</name>
</gene>
<evidence type="ECO:0008006" key="4">
    <source>
        <dbReference type="Google" id="ProtNLM"/>
    </source>
</evidence>
<evidence type="ECO:0000313" key="2">
    <source>
        <dbReference type="EMBL" id="MDF3300115.1"/>
    </source>
</evidence>
<sequence>MSIRTRLRRAVAGLGVATATAALVAIPTGAAHAADCGTYRIQLGNSVPVQYHFYGNTTDWWTQFKVGDLYVGYYPNCRMTYAEIHWTTPNTYFSGTVYLNDERNNSVGRVSFGANNQSFSSSSLVSIDVPPYNQGSQYAYPKSFMASAIINGHIPNSPINDCSTTVTGNTHSFSNGNNTNAFNNASCGFYVPFS</sequence>
<evidence type="ECO:0000313" key="3">
    <source>
        <dbReference type="Proteomes" id="UP001221150"/>
    </source>
</evidence>
<dbReference type="Proteomes" id="UP001221150">
    <property type="component" value="Unassembled WGS sequence"/>
</dbReference>
<keyword evidence="1" id="KW-0732">Signal</keyword>
<reference evidence="2 3" key="1">
    <citation type="submission" date="2023-03" db="EMBL/GenBank/DDBJ databases">
        <title>Draft genome sequence of Streptomyces sp. K1PA1 isolated from peat swamp forest in Thailand.</title>
        <authorList>
            <person name="Klaysubun C."/>
            <person name="Duangmal K."/>
        </authorList>
    </citation>
    <scope>NUCLEOTIDE SEQUENCE [LARGE SCALE GENOMIC DNA]</scope>
    <source>
        <strain evidence="2 3">K1PA1</strain>
    </source>
</reference>
<dbReference type="RefSeq" id="WP_276109669.1">
    <property type="nucleotide sequence ID" value="NZ_JARJBB010000007.1"/>
</dbReference>
<keyword evidence="3" id="KW-1185">Reference proteome</keyword>
<organism evidence="2 3">
    <name type="scientific">Streptomyces tropicalis</name>
    <dbReference type="NCBI Taxonomy" id="3034234"/>
    <lineage>
        <taxon>Bacteria</taxon>
        <taxon>Bacillati</taxon>
        <taxon>Actinomycetota</taxon>
        <taxon>Actinomycetes</taxon>
        <taxon>Kitasatosporales</taxon>
        <taxon>Streptomycetaceae</taxon>
        <taxon>Streptomyces</taxon>
    </lineage>
</organism>
<accession>A0ABT6A644</accession>
<dbReference type="EMBL" id="JARJBB010000007">
    <property type="protein sequence ID" value="MDF3300115.1"/>
    <property type="molecule type" value="Genomic_DNA"/>
</dbReference>
<feature type="signal peptide" evidence="1">
    <location>
        <begin position="1"/>
        <end position="33"/>
    </location>
</feature>
<name>A0ABT6A644_9ACTN</name>